<reference evidence="7 8" key="1">
    <citation type="submission" date="2021-03" db="EMBL/GenBank/DDBJ databases">
        <title>Caproiciproducens sp. nov. isolated from feces of cow.</title>
        <authorList>
            <person name="Choi J.-Y."/>
        </authorList>
    </citation>
    <scope>NUCLEOTIDE SEQUENCE [LARGE SCALE GENOMIC DNA]</scope>
    <source>
        <strain evidence="7 8">AGMB10547</strain>
    </source>
</reference>
<keyword evidence="3" id="KW-0285">Flavoprotein</keyword>
<name>A0ABS7DRZ2_9FIRM</name>
<comment type="cofactor">
    <cofactor evidence="1">
        <name>FMN</name>
        <dbReference type="ChEBI" id="CHEBI:58210"/>
    </cofactor>
</comment>
<dbReference type="RefSeq" id="WP_219966281.1">
    <property type="nucleotide sequence ID" value="NZ_JAGFNZ010000006.1"/>
</dbReference>
<evidence type="ECO:0000313" key="7">
    <source>
        <dbReference type="EMBL" id="MBW7573876.1"/>
    </source>
</evidence>
<dbReference type="InterPro" id="IPR000415">
    <property type="entry name" value="Nitroreductase-like"/>
</dbReference>
<keyword evidence="5" id="KW-0560">Oxidoreductase</keyword>
<evidence type="ECO:0000256" key="2">
    <source>
        <dbReference type="ARBA" id="ARBA00007118"/>
    </source>
</evidence>
<gene>
    <name evidence="7" type="ORF">J5W02_13755</name>
</gene>
<dbReference type="PANTHER" id="PTHR43673:SF2">
    <property type="entry name" value="NITROREDUCTASE"/>
    <property type="match status" value="1"/>
</dbReference>
<dbReference type="PANTHER" id="PTHR43673">
    <property type="entry name" value="NAD(P)H NITROREDUCTASE YDGI-RELATED"/>
    <property type="match status" value="1"/>
</dbReference>
<organism evidence="7 8">
    <name type="scientific">Caproiciproducens faecalis</name>
    <dbReference type="NCBI Taxonomy" id="2820301"/>
    <lineage>
        <taxon>Bacteria</taxon>
        <taxon>Bacillati</taxon>
        <taxon>Bacillota</taxon>
        <taxon>Clostridia</taxon>
        <taxon>Eubacteriales</taxon>
        <taxon>Acutalibacteraceae</taxon>
        <taxon>Caproiciproducens</taxon>
    </lineage>
</organism>
<evidence type="ECO:0000313" key="8">
    <source>
        <dbReference type="Proteomes" id="UP000719942"/>
    </source>
</evidence>
<evidence type="ECO:0000259" key="6">
    <source>
        <dbReference type="Pfam" id="PF00881"/>
    </source>
</evidence>
<dbReference type="SUPFAM" id="SSF55469">
    <property type="entry name" value="FMN-dependent nitroreductase-like"/>
    <property type="match status" value="1"/>
</dbReference>
<dbReference type="CDD" id="cd02136">
    <property type="entry name" value="PnbA_NfnB-like"/>
    <property type="match status" value="1"/>
</dbReference>
<comment type="caution">
    <text evidence="7">The sequence shown here is derived from an EMBL/GenBank/DDBJ whole genome shotgun (WGS) entry which is preliminary data.</text>
</comment>
<sequence>MILNHTIEALLDRRAVRAYRPEQISEEELTDILLAAKFAPSAMGMQARHFTVVQNKQLISDIVSVAVEDGAKFVPGHVPFYNAPTVIVLSAPESAKYNREDCACAILNIMLAAQAYGLGSCYICSVNDGLRDERIAKRLKLPDHYIPFGCVSVGYPSENAPAPKERRTDDISYVR</sequence>
<accession>A0ABS7DRZ2</accession>
<evidence type="ECO:0000256" key="5">
    <source>
        <dbReference type="ARBA" id="ARBA00023002"/>
    </source>
</evidence>
<evidence type="ECO:0000256" key="1">
    <source>
        <dbReference type="ARBA" id="ARBA00001917"/>
    </source>
</evidence>
<comment type="similarity">
    <text evidence="2">Belongs to the nitroreductase family.</text>
</comment>
<dbReference type="Pfam" id="PF00881">
    <property type="entry name" value="Nitroreductase"/>
    <property type="match status" value="1"/>
</dbReference>
<evidence type="ECO:0000256" key="4">
    <source>
        <dbReference type="ARBA" id="ARBA00022643"/>
    </source>
</evidence>
<protein>
    <submittedName>
        <fullName evidence="7">Nitroreductase</fullName>
    </submittedName>
</protein>
<keyword evidence="8" id="KW-1185">Reference proteome</keyword>
<dbReference type="Proteomes" id="UP000719942">
    <property type="component" value="Unassembled WGS sequence"/>
</dbReference>
<feature type="domain" description="Nitroreductase" evidence="6">
    <location>
        <begin position="12"/>
        <end position="155"/>
    </location>
</feature>
<proteinExistence type="inferred from homology"/>
<dbReference type="InterPro" id="IPR029479">
    <property type="entry name" value="Nitroreductase"/>
</dbReference>
<dbReference type="Gene3D" id="3.40.109.10">
    <property type="entry name" value="NADH Oxidase"/>
    <property type="match status" value="1"/>
</dbReference>
<evidence type="ECO:0000256" key="3">
    <source>
        <dbReference type="ARBA" id="ARBA00022630"/>
    </source>
</evidence>
<keyword evidence="4" id="KW-0288">FMN</keyword>
<dbReference type="EMBL" id="JAGFNZ010000006">
    <property type="protein sequence ID" value="MBW7573876.1"/>
    <property type="molecule type" value="Genomic_DNA"/>
</dbReference>